<evidence type="ECO:0000313" key="1">
    <source>
        <dbReference type="EMBL" id="KAJ3653368.1"/>
    </source>
</evidence>
<organism evidence="1 2">
    <name type="scientific">Zophobas morio</name>
    <dbReference type="NCBI Taxonomy" id="2755281"/>
    <lineage>
        <taxon>Eukaryota</taxon>
        <taxon>Metazoa</taxon>
        <taxon>Ecdysozoa</taxon>
        <taxon>Arthropoda</taxon>
        <taxon>Hexapoda</taxon>
        <taxon>Insecta</taxon>
        <taxon>Pterygota</taxon>
        <taxon>Neoptera</taxon>
        <taxon>Endopterygota</taxon>
        <taxon>Coleoptera</taxon>
        <taxon>Polyphaga</taxon>
        <taxon>Cucujiformia</taxon>
        <taxon>Tenebrionidae</taxon>
        <taxon>Zophobas</taxon>
    </lineage>
</organism>
<accession>A0AA38I999</accession>
<gene>
    <name evidence="1" type="ORF">Zmor_012622</name>
</gene>
<dbReference type="AlphaFoldDB" id="A0AA38I999"/>
<comment type="caution">
    <text evidence="1">The sequence shown here is derived from an EMBL/GenBank/DDBJ whole genome shotgun (WGS) entry which is preliminary data.</text>
</comment>
<reference evidence="1" key="1">
    <citation type="journal article" date="2023" name="G3 (Bethesda)">
        <title>Whole genome assemblies of Zophobas morio and Tenebrio molitor.</title>
        <authorList>
            <person name="Kaur S."/>
            <person name="Stinson S.A."/>
            <person name="diCenzo G.C."/>
        </authorList>
    </citation>
    <scope>NUCLEOTIDE SEQUENCE</scope>
    <source>
        <strain evidence="1">QUZm001</strain>
    </source>
</reference>
<sequence length="95" mass="10781">MQRAAIVHRNLLSQVAAAAVYTHPRTLAVPTFNPCDRVFLRPALPESFRNYLHFRVAFFTCIPGGRLTIFLRRDRSDESMIADGEKQLGRGGHKE</sequence>
<proteinExistence type="predicted"/>
<protein>
    <submittedName>
        <fullName evidence="1">Uncharacterized protein</fullName>
    </submittedName>
</protein>
<keyword evidence="2" id="KW-1185">Reference proteome</keyword>
<name>A0AA38I999_9CUCU</name>
<evidence type="ECO:0000313" key="2">
    <source>
        <dbReference type="Proteomes" id="UP001168821"/>
    </source>
</evidence>
<dbReference type="Proteomes" id="UP001168821">
    <property type="component" value="Unassembled WGS sequence"/>
</dbReference>
<dbReference type="EMBL" id="JALNTZ010000004">
    <property type="protein sequence ID" value="KAJ3653368.1"/>
    <property type="molecule type" value="Genomic_DNA"/>
</dbReference>